<keyword evidence="1" id="KW-0560">Oxidoreductase</keyword>
<sequence length="326" mass="35949">MLRIGIVGTGVMGAGHARFIRDSVDGAEVSALFDIDQNKVNQLADELKTVTLRTSNVEDLMNSNEVDAIIIASPDNFHVQHLRLAILSKKPTLCEKPLATNLDEARAVASEIKEYEKACGKRMIHFGFMRRFDDAYRKARDLINSGNYGSPLYCRTTARNVSSTGVTTSGLYTNIAVHDFDILRWLFKDEWVSVTSNYPKRSSLSPEGLNDPLVVIAKMKNGLMMVADIFAFNNYGYDVRTEVICEKGSIEIGIHGDVITRSNRVAGVGKGGEMDENWIPRFNDSYIAELRAWVETITTGKENSDLATVEDALAANEVCALGVASI</sequence>
<organism evidence="7">
    <name type="scientific">freshwater metagenome</name>
    <dbReference type="NCBI Taxonomy" id="449393"/>
    <lineage>
        <taxon>unclassified sequences</taxon>
        <taxon>metagenomes</taxon>
        <taxon>ecological metagenomes</taxon>
    </lineage>
</organism>
<protein>
    <submittedName>
        <fullName evidence="7">Unannotated protein</fullName>
    </submittedName>
</protein>
<dbReference type="InterPro" id="IPR036291">
    <property type="entry name" value="NAD(P)-bd_dom_sf"/>
</dbReference>
<reference evidence="7" key="1">
    <citation type="submission" date="2020-05" db="EMBL/GenBank/DDBJ databases">
        <authorList>
            <person name="Chiriac C."/>
            <person name="Salcher M."/>
            <person name="Ghai R."/>
            <person name="Kavagutti S V."/>
        </authorList>
    </citation>
    <scope>NUCLEOTIDE SEQUENCE</scope>
</reference>
<evidence type="ECO:0000256" key="1">
    <source>
        <dbReference type="ARBA" id="ARBA00023002"/>
    </source>
</evidence>
<dbReference type="Pfam" id="PF01408">
    <property type="entry name" value="GFO_IDH_MocA"/>
    <property type="match status" value="1"/>
</dbReference>
<dbReference type="GO" id="GO:0016491">
    <property type="term" value="F:oxidoreductase activity"/>
    <property type="evidence" value="ECO:0007669"/>
    <property type="project" value="UniProtKB-KW"/>
</dbReference>
<name>A0A6J7KG89_9ZZZZ</name>
<gene>
    <name evidence="5" type="ORF">UFOPK1776_00555</name>
    <name evidence="6" type="ORF">UFOPK3295_00721</name>
    <name evidence="7" type="ORF">UFOPK3797_00630</name>
    <name evidence="4" type="ORF">UFOPK4028_00116</name>
</gene>
<evidence type="ECO:0000313" key="6">
    <source>
        <dbReference type="EMBL" id="CAB4866770.1"/>
    </source>
</evidence>
<dbReference type="Gene3D" id="3.30.360.10">
    <property type="entry name" value="Dihydrodipicolinate Reductase, domain 2"/>
    <property type="match status" value="1"/>
</dbReference>
<proteinExistence type="predicted"/>
<dbReference type="GO" id="GO:0000166">
    <property type="term" value="F:nucleotide binding"/>
    <property type="evidence" value="ECO:0007669"/>
    <property type="project" value="InterPro"/>
</dbReference>
<evidence type="ECO:0000313" key="7">
    <source>
        <dbReference type="EMBL" id="CAB4952994.1"/>
    </source>
</evidence>
<evidence type="ECO:0000259" key="3">
    <source>
        <dbReference type="Pfam" id="PF22725"/>
    </source>
</evidence>
<dbReference type="PANTHER" id="PTHR42840">
    <property type="entry name" value="NAD(P)-BINDING ROSSMANN-FOLD SUPERFAMILY PROTEIN-RELATED"/>
    <property type="match status" value="1"/>
</dbReference>
<accession>A0A6J7KG89</accession>
<evidence type="ECO:0000313" key="4">
    <source>
        <dbReference type="EMBL" id="CAB4330464.1"/>
    </source>
</evidence>
<dbReference type="Gene3D" id="3.40.50.720">
    <property type="entry name" value="NAD(P)-binding Rossmann-like Domain"/>
    <property type="match status" value="1"/>
</dbReference>
<dbReference type="EMBL" id="CAFBLG010000064">
    <property type="protein sequence ID" value="CAB4866770.1"/>
    <property type="molecule type" value="Genomic_DNA"/>
</dbReference>
<dbReference type="EMBL" id="CAEZUC010000069">
    <property type="protein sequence ID" value="CAB4589882.1"/>
    <property type="molecule type" value="Genomic_DNA"/>
</dbReference>
<dbReference type="Pfam" id="PF22725">
    <property type="entry name" value="GFO_IDH_MocA_C3"/>
    <property type="match status" value="1"/>
</dbReference>
<feature type="domain" description="Gfo/Idh/MocA-like oxidoreductase N-terminal" evidence="2">
    <location>
        <begin position="2"/>
        <end position="119"/>
    </location>
</feature>
<evidence type="ECO:0000313" key="5">
    <source>
        <dbReference type="EMBL" id="CAB4589882.1"/>
    </source>
</evidence>
<dbReference type="AlphaFoldDB" id="A0A6J7KG89"/>
<dbReference type="EMBL" id="CAFBNN010000068">
    <property type="protein sequence ID" value="CAB4952994.1"/>
    <property type="molecule type" value="Genomic_DNA"/>
</dbReference>
<dbReference type="EMBL" id="CAESAC010000008">
    <property type="protein sequence ID" value="CAB4330464.1"/>
    <property type="molecule type" value="Genomic_DNA"/>
</dbReference>
<dbReference type="PANTHER" id="PTHR42840:SF3">
    <property type="entry name" value="BINDING ROSSMANN FOLD OXIDOREDUCTASE, PUTATIVE (AFU_ORTHOLOGUE AFUA_2G10240)-RELATED"/>
    <property type="match status" value="1"/>
</dbReference>
<evidence type="ECO:0000259" key="2">
    <source>
        <dbReference type="Pfam" id="PF01408"/>
    </source>
</evidence>
<dbReference type="InterPro" id="IPR055170">
    <property type="entry name" value="GFO_IDH_MocA-like_dom"/>
</dbReference>
<feature type="domain" description="GFO/IDH/MocA-like oxidoreductase" evidence="3">
    <location>
        <begin position="136"/>
        <end position="251"/>
    </location>
</feature>
<dbReference type="SUPFAM" id="SSF51735">
    <property type="entry name" value="NAD(P)-binding Rossmann-fold domains"/>
    <property type="match status" value="1"/>
</dbReference>
<dbReference type="InterPro" id="IPR000683">
    <property type="entry name" value="Gfo/Idh/MocA-like_OxRdtase_N"/>
</dbReference>
<dbReference type="SUPFAM" id="SSF55347">
    <property type="entry name" value="Glyceraldehyde-3-phosphate dehydrogenase-like, C-terminal domain"/>
    <property type="match status" value="1"/>
</dbReference>